<dbReference type="PANTHER" id="PTHR34106:SF1">
    <property type="entry name" value="1,4-BETA-MANNOSYL-N-ACETYLGLUCOSAMINE PHOSPHORYLASE"/>
    <property type="match status" value="1"/>
</dbReference>
<keyword evidence="2" id="KW-0808">Transferase</keyword>
<evidence type="ECO:0000256" key="1">
    <source>
        <dbReference type="ARBA" id="ARBA00022676"/>
    </source>
</evidence>
<reference evidence="4" key="2">
    <citation type="submission" date="2021-04" db="EMBL/GenBank/DDBJ databases">
        <authorList>
            <person name="Gilroy R."/>
        </authorList>
    </citation>
    <scope>NUCLEOTIDE SEQUENCE</scope>
    <source>
        <strain evidence="4">USASDec5-558</strain>
    </source>
</reference>
<comment type="similarity">
    <text evidence="3">Belongs to the glycosyl hydrolase 130 family.</text>
</comment>
<evidence type="ECO:0000256" key="2">
    <source>
        <dbReference type="ARBA" id="ARBA00022679"/>
    </source>
</evidence>
<dbReference type="EMBL" id="DXEV01000085">
    <property type="protein sequence ID" value="HIX56675.1"/>
    <property type="molecule type" value="Genomic_DNA"/>
</dbReference>
<evidence type="ECO:0000313" key="4">
    <source>
        <dbReference type="EMBL" id="HIX56675.1"/>
    </source>
</evidence>
<dbReference type="Gene3D" id="2.115.10.20">
    <property type="entry name" value="Glycosyl hydrolase domain, family 43"/>
    <property type="match status" value="1"/>
</dbReference>
<dbReference type="PANTHER" id="PTHR34106">
    <property type="entry name" value="GLYCOSIDASE"/>
    <property type="match status" value="1"/>
</dbReference>
<accession>A0A9D1WCJ3</accession>
<gene>
    <name evidence="4" type="ORF">H9850_04290</name>
</gene>
<proteinExistence type="inferred from homology"/>
<protein>
    <submittedName>
        <fullName evidence="4">Glycoside hydrolase family 130 protein</fullName>
    </submittedName>
</protein>
<evidence type="ECO:0000313" key="5">
    <source>
        <dbReference type="Proteomes" id="UP000886829"/>
    </source>
</evidence>
<dbReference type="Proteomes" id="UP000886829">
    <property type="component" value="Unassembled WGS sequence"/>
</dbReference>
<dbReference type="Pfam" id="PF04041">
    <property type="entry name" value="Glyco_hydro_130"/>
    <property type="match status" value="1"/>
</dbReference>
<keyword evidence="4" id="KW-0378">Hydrolase</keyword>
<dbReference type="GO" id="GO:0016787">
    <property type="term" value="F:hydrolase activity"/>
    <property type="evidence" value="ECO:0007669"/>
    <property type="project" value="UniProtKB-KW"/>
</dbReference>
<name>A0A9D1WCJ3_9GAMM</name>
<dbReference type="AlphaFoldDB" id="A0A9D1WCJ3"/>
<keyword evidence="1" id="KW-0328">Glycosyltransferase</keyword>
<sequence>MPWQERAEALAAAPQGGAVGVSADAVPSANVQPVWRFNRNPIIGRNPVEGIARIFNSAVIPYEGKFIGVFRAESINGVPHIYLGRSEDGIEWHFDKERILFVDENGKEFMPIYAYDPRLVKVDDVYYLMWCQDFYGAAIGMAKTTDFKTFVRVENPFLPFNRNAVLFPRKVHGNFMMLSRPSDSGHTPFGDIFLSESPDLVYWGKHRHVMSKGSLWWESLKIGGGAAPIETTEGWLLFYHGVTGTCNGYVYSIGGAILDIDEPSKVKYRCSTFLLTPEAWYEERGFVPNVTFPCATIHDAETGRIAIYYGAADSYVGLAFSRVDEVVDYIKAHSQVTTTDTEEGRR</sequence>
<comment type="caution">
    <text evidence="4">The sequence shown here is derived from an EMBL/GenBank/DDBJ whole genome shotgun (WGS) entry which is preliminary data.</text>
</comment>
<organism evidence="4 5">
    <name type="scientific">Candidatus Anaerobiospirillum pullistercoris</name>
    <dbReference type="NCBI Taxonomy" id="2838452"/>
    <lineage>
        <taxon>Bacteria</taxon>
        <taxon>Pseudomonadati</taxon>
        <taxon>Pseudomonadota</taxon>
        <taxon>Gammaproteobacteria</taxon>
        <taxon>Aeromonadales</taxon>
        <taxon>Succinivibrionaceae</taxon>
        <taxon>Anaerobiospirillum</taxon>
    </lineage>
</organism>
<dbReference type="SUPFAM" id="SSF75005">
    <property type="entry name" value="Arabinanase/levansucrase/invertase"/>
    <property type="match status" value="1"/>
</dbReference>
<dbReference type="GO" id="GO:0016757">
    <property type="term" value="F:glycosyltransferase activity"/>
    <property type="evidence" value="ECO:0007669"/>
    <property type="project" value="UniProtKB-KW"/>
</dbReference>
<evidence type="ECO:0000256" key="3">
    <source>
        <dbReference type="ARBA" id="ARBA00024356"/>
    </source>
</evidence>
<dbReference type="InterPro" id="IPR007184">
    <property type="entry name" value="Mannoside_phosphorylase"/>
</dbReference>
<dbReference type="CDD" id="cd08993">
    <property type="entry name" value="GH130"/>
    <property type="match status" value="1"/>
</dbReference>
<dbReference type="InterPro" id="IPR023296">
    <property type="entry name" value="Glyco_hydro_beta-prop_sf"/>
</dbReference>
<dbReference type="PIRSF" id="PIRSF016202">
    <property type="entry name" value="PH1107"/>
    <property type="match status" value="1"/>
</dbReference>
<reference evidence="4" key="1">
    <citation type="journal article" date="2021" name="PeerJ">
        <title>Extensive microbial diversity within the chicken gut microbiome revealed by metagenomics and culture.</title>
        <authorList>
            <person name="Gilroy R."/>
            <person name="Ravi A."/>
            <person name="Getino M."/>
            <person name="Pursley I."/>
            <person name="Horton D.L."/>
            <person name="Alikhan N.F."/>
            <person name="Baker D."/>
            <person name="Gharbi K."/>
            <person name="Hall N."/>
            <person name="Watson M."/>
            <person name="Adriaenssens E.M."/>
            <person name="Foster-Nyarko E."/>
            <person name="Jarju S."/>
            <person name="Secka A."/>
            <person name="Antonio M."/>
            <person name="Oren A."/>
            <person name="Chaudhuri R.R."/>
            <person name="La Ragione R."/>
            <person name="Hildebrand F."/>
            <person name="Pallen M.J."/>
        </authorList>
    </citation>
    <scope>NUCLEOTIDE SEQUENCE</scope>
    <source>
        <strain evidence="4">USASDec5-558</strain>
    </source>
</reference>